<feature type="compositionally biased region" description="Polar residues" evidence="1">
    <location>
        <begin position="151"/>
        <end position="192"/>
    </location>
</feature>
<keyword evidence="3" id="KW-1185">Reference proteome</keyword>
<dbReference type="AlphaFoldDB" id="A0A139HZ22"/>
<name>A0A139HZ22_9PEZI</name>
<dbReference type="OrthoDB" id="10461432at2759"/>
<protein>
    <submittedName>
        <fullName evidence="2">Uncharacterized protein</fullName>
    </submittedName>
</protein>
<feature type="compositionally biased region" description="Polar residues" evidence="1">
    <location>
        <begin position="225"/>
        <end position="261"/>
    </location>
</feature>
<dbReference type="EMBL" id="LFZN01000001">
    <property type="protein sequence ID" value="KXT07688.1"/>
    <property type="molecule type" value="Genomic_DNA"/>
</dbReference>
<gene>
    <name evidence="2" type="ORF">AC578_10261</name>
</gene>
<organism evidence="2 3">
    <name type="scientific">Pseudocercospora eumusae</name>
    <dbReference type="NCBI Taxonomy" id="321146"/>
    <lineage>
        <taxon>Eukaryota</taxon>
        <taxon>Fungi</taxon>
        <taxon>Dikarya</taxon>
        <taxon>Ascomycota</taxon>
        <taxon>Pezizomycotina</taxon>
        <taxon>Dothideomycetes</taxon>
        <taxon>Dothideomycetidae</taxon>
        <taxon>Mycosphaerellales</taxon>
        <taxon>Mycosphaerellaceae</taxon>
        <taxon>Pseudocercospora</taxon>
    </lineage>
</organism>
<feature type="region of interest" description="Disordered" evidence="1">
    <location>
        <begin position="144"/>
        <end position="283"/>
    </location>
</feature>
<reference evidence="2 3" key="1">
    <citation type="submission" date="2015-07" db="EMBL/GenBank/DDBJ databases">
        <title>Comparative genomics of the Sigatoka disease complex on banana suggests a link between parallel evolutionary changes in Pseudocercospora fijiensis and Pseudocercospora eumusae and increased virulence on the banana host.</title>
        <authorList>
            <person name="Chang T.-C."/>
            <person name="Salvucci A."/>
            <person name="Crous P.W."/>
            <person name="Stergiopoulos I."/>
        </authorList>
    </citation>
    <scope>NUCLEOTIDE SEQUENCE [LARGE SCALE GENOMIC DNA]</scope>
    <source>
        <strain evidence="2 3">CBS 114824</strain>
    </source>
</reference>
<feature type="region of interest" description="Disordered" evidence="1">
    <location>
        <begin position="321"/>
        <end position="346"/>
    </location>
</feature>
<evidence type="ECO:0000313" key="3">
    <source>
        <dbReference type="Proteomes" id="UP000070133"/>
    </source>
</evidence>
<dbReference type="Proteomes" id="UP000070133">
    <property type="component" value="Unassembled WGS sequence"/>
</dbReference>
<evidence type="ECO:0000256" key="1">
    <source>
        <dbReference type="SAM" id="MobiDB-lite"/>
    </source>
</evidence>
<feature type="compositionally biased region" description="Polar residues" evidence="1">
    <location>
        <begin position="418"/>
        <end position="431"/>
    </location>
</feature>
<sequence length="565" mass="61450">MDPNMRATSDQNTLQPIIVQDRMHEFQPVTQARVVLLQYPTTAQYQLHLVVPASVHITPYHTSRKCIRDGFFDIEVAPIPGSSAVYGLKVCLGWDVSLQITRRQQQAPGSIATMIGIAQAVQQTGARAASQAHDGMPLQAPAMRPLPGHTSMHSNQAPVSTRIPQAAQHSISGRGNQQIDFMNHQSSSSTPQPAIGRGGGQQNMPTGLFSTPPGPGKAYAPTKLPLQSASQVGRQFNGNRSDPRSQQRQFSTGQATQSTPTPVAPSIKSHAKAAVPAPSQESHDQIVDARYFQTATTSSPSRKNLQSTFFPLKQPSIDLTRSPGKKLFSPATRSKVIKSSPLHSSTKHQAEMYQKASRAFEDLYSQHGLTAETVQSLEKSPGFCSSESRQSVSTTQASFSPNAGQHVAEMPHSVSPPFHTSLTLNDASSTAEAAAPTLREDSTQPTEEMVPLGDHESLFGEASEVGDGDERFGDDLEDDRNVSCYNEAIQPPPDKTELHHDEGALDGFDMNNFTVDGYDPSQMLDPNFDPDQYDLDRNQEVFKSYDLMLFPELQSSSNNPSPYDG</sequence>
<comment type="caution">
    <text evidence="2">The sequence shown here is derived from an EMBL/GenBank/DDBJ whole genome shotgun (WGS) entry which is preliminary data.</text>
</comment>
<evidence type="ECO:0000313" key="2">
    <source>
        <dbReference type="EMBL" id="KXT07688.1"/>
    </source>
</evidence>
<accession>A0A139HZ22</accession>
<proteinExistence type="predicted"/>
<feature type="compositionally biased region" description="Polar residues" evidence="1">
    <location>
        <begin position="381"/>
        <end position="403"/>
    </location>
</feature>
<dbReference type="STRING" id="321146.A0A139HZ22"/>
<feature type="region of interest" description="Disordered" evidence="1">
    <location>
        <begin position="381"/>
        <end position="480"/>
    </location>
</feature>